<dbReference type="InterPro" id="IPR004837">
    <property type="entry name" value="NaCa_Exmemb"/>
</dbReference>
<organism evidence="7">
    <name type="scientific">marine sediment metagenome</name>
    <dbReference type="NCBI Taxonomy" id="412755"/>
    <lineage>
        <taxon>unclassified sequences</taxon>
        <taxon>metagenomes</taxon>
        <taxon>ecological metagenomes</taxon>
    </lineage>
</organism>
<feature type="domain" description="Sodium/calcium exchanger membrane region" evidence="6">
    <location>
        <begin position="5"/>
        <end position="53"/>
    </location>
</feature>
<comment type="caution">
    <text evidence="7">The sequence shown here is derived from an EMBL/GenBank/DDBJ whole genome shotgun (WGS) entry which is preliminary data.</text>
</comment>
<keyword evidence="3 5" id="KW-1133">Transmembrane helix</keyword>
<dbReference type="GO" id="GO:0016020">
    <property type="term" value="C:membrane"/>
    <property type="evidence" value="ECO:0007669"/>
    <property type="project" value="UniProtKB-SubCell"/>
</dbReference>
<gene>
    <name evidence="7" type="ORF">S06H3_64251</name>
</gene>
<feature type="non-terminal residue" evidence="7">
    <location>
        <position position="53"/>
    </location>
</feature>
<keyword evidence="4 5" id="KW-0472">Membrane</keyword>
<name>X1QKP7_9ZZZZ</name>
<evidence type="ECO:0000256" key="5">
    <source>
        <dbReference type="SAM" id="Phobius"/>
    </source>
</evidence>
<evidence type="ECO:0000259" key="6">
    <source>
        <dbReference type="Pfam" id="PF01699"/>
    </source>
</evidence>
<evidence type="ECO:0000256" key="4">
    <source>
        <dbReference type="ARBA" id="ARBA00023136"/>
    </source>
</evidence>
<evidence type="ECO:0000313" key="7">
    <source>
        <dbReference type="EMBL" id="GAI51580.1"/>
    </source>
</evidence>
<accession>X1QKP7</accession>
<evidence type="ECO:0000256" key="1">
    <source>
        <dbReference type="ARBA" id="ARBA00004141"/>
    </source>
</evidence>
<evidence type="ECO:0000256" key="3">
    <source>
        <dbReference type="ARBA" id="ARBA00022989"/>
    </source>
</evidence>
<comment type="subcellular location">
    <subcellularLocation>
        <location evidence="1">Membrane</location>
        <topology evidence="1">Multi-pass membrane protein</topology>
    </subcellularLocation>
</comment>
<protein>
    <recommendedName>
        <fullName evidence="6">Sodium/calcium exchanger membrane region domain-containing protein</fullName>
    </recommendedName>
</protein>
<dbReference type="EMBL" id="BARV01042858">
    <property type="protein sequence ID" value="GAI51580.1"/>
    <property type="molecule type" value="Genomic_DNA"/>
</dbReference>
<keyword evidence="2 5" id="KW-0812">Transmembrane</keyword>
<evidence type="ECO:0000256" key="2">
    <source>
        <dbReference type="ARBA" id="ARBA00022692"/>
    </source>
</evidence>
<dbReference type="Pfam" id="PF01699">
    <property type="entry name" value="Na_Ca_ex"/>
    <property type="match status" value="1"/>
</dbReference>
<reference evidence="7" key="1">
    <citation type="journal article" date="2014" name="Front. Microbiol.">
        <title>High frequency of phylogenetically diverse reductive dehalogenase-homologous genes in deep subseafloor sedimentary metagenomes.</title>
        <authorList>
            <person name="Kawai M."/>
            <person name="Futagami T."/>
            <person name="Toyoda A."/>
            <person name="Takaki Y."/>
            <person name="Nishi S."/>
            <person name="Hori S."/>
            <person name="Arai W."/>
            <person name="Tsubouchi T."/>
            <person name="Morono Y."/>
            <person name="Uchiyama I."/>
            <person name="Ito T."/>
            <person name="Fujiyama A."/>
            <person name="Inagaki F."/>
            <person name="Takami H."/>
        </authorList>
    </citation>
    <scope>NUCLEOTIDE SEQUENCE</scope>
    <source>
        <strain evidence="7">Expedition CK06-06</strain>
    </source>
</reference>
<dbReference type="AlphaFoldDB" id="X1QKP7"/>
<proteinExistence type="predicted"/>
<feature type="transmembrane region" description="Helical" evidence="5">
    <location>
        <begin position="29"/>
        <end position="52"/>
    </location>
</feature>
<sequence>MLFFWILVFILSLAVLVKAADWFVESAEEIGLAFKISPFIIGVTIVALGTSFP</sequence>
<dbReference type="GO" id="GO:0055085">
    <property type="term" value="P:transmembrane transport"/>
    <property type="evidence" value="ECO:0007669"/>
    <property type="project" value="InterPro"/>
</dbReference>